<organism evidence="1">
    <name type="scientific">Cacopsylla melanoneura</name>
    <dbReference type="NCBI Taxonomy" id="428564"/>
    <lineage>
        <taxon>Eukaryota</taxon>
        <taxon>Metazoa</taxon>
        <taxon>Ecdysozoa</taxon>
        <taxon>Arthropoda</taxon>
        <taxon>Hexapoda</taxon>
        <taxon>Insecta</taxon>
        <taxon>Pterygota</taxon>
        <taxon>Neoptera</taxon>
        <taxon>Paraneoptera</taxon>
        <taxon>Hemiptera</taxon>
        <taxon>Sternorrhyncha</taxon>
        <taxon>Psylloidea</taxon>
        <taxon>Psyllidae</taxon>
        <taxon>Psyllinae</taxon>
        <taxon>Cacopsylla</taxon>
    </lineage>
</organism>
<evidence type="ECO:0000313" key="1">
    <source>
        <dbReference type="EMBL" id="CAG6615115.1"/>
    </source>
</evidence>
<reference evidence="1" key="1">
    <citation type="submission" date="2021-05" db="EMBL/GenBank/DDBJ databases">
        <authorList>
            <person name="Alioto T."/>
            <person name="Alioto T."/>
            <person name="Gomez Garrido J."/>
        </authorList>
    </citation>
    <scope>NUCLEOTIDE SEQUENCE</scope>
</reference>
<sequence length="104" mass="12699">MMFGQPRIELGICTRWIGKMKSYNSKHLFTRFKRRRKRWSEKKRKRLCYNVSFVKLCILIVIDKSVKTTKVKFNFEQFLFRRSRNEPCRTRDHYCGISGSKLKQ</sequence>
<dbReference type="EMBL" id="HBUF01031955">
    <property type="protein sequence ID" value="CAG6615115.1"/>
    <property type="molecule type" value="Transcribed_RNA"/>
</dbReference>
<proteinExistence type="predicted"/>
<name>A0A8D8PV16_9HEMI</name>
<accession>A0A8D8PV16</accession>
<protein>
    <submittedName>
        <fullName evidence="1">Uncharacterized protein</fullName>
    </submittedName>
</protein>
<dbReference type="AlphaFoldDB" id="A0A8D8PV16"/>